<reference evidence="2 3" key="1">
    <citation type="submission" date="2019-07" db="EMBL/GenBank/DDBJ databases">
        <authorList>
            <person name="Kim J."/>
        </authorList>
    </citation>
    <scope>NUCLEOTIDE SEQUENCE [LARGE SCALE GENOMIC DNA]</scope>
    <source>
        <strain evidence="2 3">G13</strain>
    </source>
</reference>
<comment type="caution">
    <text evidence="2">The sequence shown here is derived from an EMBL/GenBank/DDBJ whole genome shotgun (WGS) entry which is preliminary data.</text>
</comment>
<accession>A0A559J6I8</accession>
<dbReference type="GO" id="GO:0005737">
    <property type="term" value="C:cytoplasm"/>
    <property type="evidence" value="ECO:0007669"/>
    <property type="project" value="TreeGrafter"/>
</dbReference>
<dbReference type="InterPro" id="IPR006076">
    <property type="entry name" value="FAD-dep_OxRdtase"/>
</dbReference>
<dbReference type="Pfam" id="PF01266">
    <property type="entry name" value="DAO"/>
    <property type="match status" value="1"/>
</dbReference>
<feature type="domain" description="FAD dependent oxidoreductase" evidence="1">
    <location>
        <begin position="31"/>
        <end position="383"/>
    </location>
</feature>
<dbReference type="EMBL" id="VNJJ01000022">
    <property type="protein sequence ID" value="TVX95494.1"/>
    <property type="molecule type" value="Genomic_DNA"/>
</dbReference>
<protein>
    <submittedName>
        <fullName evidence="2">FAD-binding oxidoreductase</fullName>
    </submittedName>
</protein>
<evidence type="ECO:0000313" key="2">
    <source>
        <dbReference type="EMBL" id="TVX95494.1"/>
    </source>
</evidence>
<evidence type="ECO:0000259" key="1">
    <source>
        <dbReference type="Pfam" id="PF01266"/>
    </source>
</evidence>
<dbReference type="RefSeq" id="WP_144707094.1">
    <property type="nucleotide sequence ID" value="NZ_VNJJ01000022.1"/>
</dbReference>
<proteinExistence type="predicted"/>
<dbReference type="AlphaFoldDB" id="A0A559J6I8"/>
<dbReference type="PANTHER" id="PTHR13847">
    <property type="entry name" value="SARCOSINE DEHYDROGENASE-RELATED"/>
    <property type="match status" value="1"/>
</dbReference>
<dbReference type="SUPFAM" id="SSF51905">
    <property type="entry name" value="FAD/NAD(P)-binding domain"/>
    <property type="match status" value="1"/>
</dbReference>
<dbReference type="Gene3D" id="3.30.9.10">
    <property type="entry name" value="D-Amino Acid Oxidase, subunit A, domain 2"/>
    <property type="match status" value="1"/>
</dbReference>
<evidence type="ECO:0000313" key="3">
    <source>
        <dbReference type="Proteomes" id="UP000316330"/>
    </source>
</evidence>
<dbReference type="Proteomes" id="UP000316330">
    <property type="component" value="Unassembled WGS sequence"/>
</dbReference>
<sequence>MTLHFGSLYWPGTYPNPQRYPALSGRKATRAVIIGGGMSGVTCGFALAKSGISAILIERSRIASGSTSANTGLLQYSNDAMLSDFAVTLGEQAAVRFYRACKNASEQLCDIAEGLSRNADLKRRCSLYYASSPGDVPTLRREYEMLDRNGFDAEWLEEEQIATLFPFRKAAAIVTRGDAEVNPFLFVHALAEESCRSGLDIYENTEMLSVESTSEGYKVKTNDGEIETEHIIYAVGYVPEQAGGRWVNAALNRSYAIVTEPVPSLADWHERFLLWETARPYLYLRTTTDNRIIMGGLDENVRQPVLTKSELHTRSMRLLTELRMLFPEYAPRIGYEWCATFGESPDGLPWIGEDPDRQGQYYCLGYGGNGTIYSLIGAELIRDRLLGADNPVAEIVRPDRKIHTR</sequence>
<dbReference type="OrthoDB" id="571248at2"/>
<gene>
    <name evidence="2" type="ORF">FPZ45_23505</name>
</gene>
<keyword evidence="3" id="KW-1185">Reference proteome</keyword>
<dbReference type="PANTHER" id="PTHR13847:SF201">
    <property type="entry name" value="PUTATIBE OXIDOREDUCTASE"/>
    <property type="match status" value="1"/>
</dbReference>
<organism evidence="2 3">
    <name type="scientific">Cohnella terricola</name>
    <dbReference type="NCBI Taxonomy" id="1289167"/>
    <lineage>
        <taxon>Bacteria</taxon>
        <taxon>Bacillati</taxon>
        <taxon>Bacillota</taxon>
        <taxon>Bacilli</taxon>
        <taxon>Bacillales</taxon>
        <taxon>Paenibacillaceae</taxon>
        <taxon>Cohnella</taxon>
    </lineage>
</organism>
<dbReference type="Gene3D" id="3.50.50.60">
    <property type="entry name" value="FAD/NAD(P)-binding domain"/>
    <property type="match status" value="1"/>
</dbReference>
<name>A0A559J6I8_9BACL</name>
<dbReference type="InterPro" id="IPR036188">
    <property type="entry name" value="FAD/NAD-bd_sf"/>
</dbReference>